<feature type="transmembrane region" description="Helical" evidence="7">
    <location>
        <begin position="121"/>
        <end position="141"/>
    </location>
</feature>
<feature type="transmembrane region" description="Helical" evidence="7">
    <location>
        <begin position="287"/>
        <end position="308"/>
    </location>
</feature>
<evidence type="ECO:0000256" key="3">
    <source>
        <dbReference type="ARBA" id="ARBA00022475"/>
    </source>
</evidence>
<feature type="transmembrane region" description="Helical" evidence="7">
    <location>
        <begin position="315"/>
        <end position="335"/>
    </location>
</feature>
<dbReference type="PROSITE" id="PS50850">
    <property type="entry name" value="MFS"/>
    <property type="match status" value="1"/>
</dbReference>
<dbReference type="EMBL" id="BMNC01000001">
    <property type="protein sequence ID" value="GGM73581.1"/>
    <property type="molecule type" value="Genomic_DNA"/>
</dbReference>
<feature type="transmembrane region" description="Helical" evidence="7">
    <location>
        <begin position="33"/>
        <end position="51"/>
    </location>
</feature>
<evidence type="ECO:0000313" key="10">
    <source>
        <dbReference type="Proteomes" id="UP000597656"/>
    </source>
</evidence>
<keyword evidence="4 7" id="KW-0812">Transmembrane</keyword>
<feature type="transmembrane region" description="Helical" evidence="7">
    <location>
        <begin position="63"/>
        <end position="80"/>
    </location>
</feature>
<feature type="transmembrane region" description="Helical" evidence="7">
    <location>
        <begin position="341"/>
        <end position="366"/>
    </location>
</feature>
<feature type="transmembrane region" description="Helical" evidence="7">
    <location>
        <begin position="92"/>
        <end position="109"/>
    </location>
</feature>
<proteinExistence type="predicted"/>
<sequence length="490" mass="50002">MCSGLLLVAMDNTILNVALPAIADELRPGNTALLWIVDLYSLVVAGLLVTAGTASDRSGRKKFFLIGMALFGISSVVAAFSGSIEVLLASRVLRGIGGAMIMPATLSVIRNVFTDSRERGVAIGIWSATASAGSAIGPILAGAALQYFHWGSVFLISLPIVVVAMVLTVIYVPESRDPSPGRFDPLSVVLSMAAVVGVVYGVKELAGHGLAPVATAVLLAGLTLAFTFVRRQGKLDSPLLDLSLFKARRFVAATLSVLLSFFGFFGLLFFLTQYFQILRGYSPLETGLWLLPLALASVVAAPLTGAIVARTGTRVTLAGAFALLSISLGVFSLLGGENDTLLIVLGFLGVGFGASVAVTAGSQAIMTSAPPERAGGAAAIQETSFELGAGLGVALLGSVMAALYSTAMTRFTDTAASESLPAAAVAASKLDGPQAAALMDAAKAAFIDGLSAAALVGAGVMLITAVLAAVWLPPLAVEREELAAGAGGDW</sequence>
<gene>
    <name evidence="9" type="ORF">GCM10011609_06720</name>
</gene>
<comment type="subcellular location">
    <subcellularLocation>
        <location evidence="1">Cell membrane</location>
        <topology evidence="1">Multi-pass membrane protein</topology>
    </subcellularLocation>
</comment>
<feature type="transmembrane region" description="Helical" evidence="7">
    <location>
        <begin position="183"/>
        <end position="202"/>
    </location>
</feature>
<feature type="transmembrane region" description="Helical" evidence="7">
    <location>
        <begin position="147"/>
        <end position="171"/>
    </location>
</feature>
<evidence type="ECO:0000256" key="4">
    <source>
        <dbReference type="ARBA" id="ARBA00022692"/>
    </source>
</evidence>
<reference evidence="10" key="1">
    <citation type="journal article" date="2019" name="Int. J. Syst. Evol. Microbiol.">
        <title>The Global Catalogue of Microorganisms (GCM) 10K type strain sequencing project: providing services to taxonomists for standard genome sequencing and annotation.</title>
        <authorList>
            <consortium name="The Broad Institute Genomics Platform"/>
            <consortium name="The Broad Institute Genome Sequencing Center for Infectious Disease"/>
            <person name="Wu L."/>
            <person name="Ma J."/>
        </authorList>
    </citation>
    <scope>NUCLEOTIDE SEQUENCE [LARGE SCALE GENOMIC DNA]</scope>
    <source>
        <strain evidence="10">CGMCC 4.7319</strain>
    </source>
</reference>
<dbReference type="CDD" id="cd17321">
    <property type="entry name" value="MFS_MMR_MDR_like"/>
    <property type="match status" value="1"/>
</dbReference>
<dbReference type="SUPFAM" id="SSF103473">
    <property type="entry name" value="MFS general substrate transporter"/>
    <property type="match status" value="1"/>
</dbReference>
<dbReference type="Proteomes" id="UP000597656">
    <property type="component" value="Unassembled WGS sequence"/>
</dbReference>
<keyword evidence="3" id="KW-1003">Cell membrane</keyword>
<dbReference type="InterPro" id="IPR036259">
    <property type="entry name" value="MFS_trans_sf"/>
</dbReference>
<dbReference type="Gene3D" id="1.20.1720.10">
    <property type="entry name" value="Multidrug resistance protein D"/>
    <property type="match status" value="1"/>
</dbReference>
<accession>A0ABQ2HBQ4</accession>
<evidence type="ECO:0000256" key="1">
    <source>
        <dbReference type="ARBA" id="ARBA00004651"/>
    </source>
</evidence>
<dbReference type="Gene3D" id="1.20.1250.20">
    <property type="entry name" value="MFS general substrate transporter like domains"/>
    <property type="match status" value="1"/>
</dbReference>
<feature type="transmembrane region" description="Helical" evidence="7">
    <location>
        <begin position="387"/>
        <end position="407"/>
    </location>
</feature>
<feature type="transmembrane region" description="Helical" evidence="7">
    <location>
        <begin position="208"/>
        <end position="229"/>
    </location>
</feature>
<dbReference type="InterPro" id="IPR011701">
    <property type="entry name" value="MFS"/>
</dbReference>
<evidence type="ECO:0000313" key="9">
    <source>
        <dbReference type="EMBL" id="GGM73581.1"/>
    </source>
</evidence>
<organism evidence="9 10">
    <name type="scientific">Lentzea pudingi</name>
    <dbReference type="NCBI Taxonomy" id="1789439"/>
    <lineage>
        <taxon>Bacteria</taxon>
        <taxon>Bacillati</taxon>
        <taxon>Actinomycetota</taxon>
        <taxon>Actinomycetes</taxon>
        <taxon>Pseudonocardiales</taxon>
        <taxon>Pseudonocardiaceae</taxon>
        <taxon>Lentzea</taxon>
    </lineage>
</organism>
<feature type="transmembrane region" description="Helical" evidence="7">
    <location>
        <begin position="250"/>
        <end position="275"/>
    </location>
</feature>
<name>A0ABQ2HBQ4_9PSEU</name>
<evidence type="ECO:0000259" key="8">
    <source>
        <dbReference type="PROSITE" id="PS50850"/>
    </source>
</evidence>
<feature type="domain" description="Major facilitator superfamily (MFS) profile" evidence="8">
    <location>
        <begin position="1"/>
        <end position="476"/>
    </location>
</feature>
<evidence type="ECO:0000256" key="6">
    <source>
        <dbReference type="ARBA" id="ARBA00023136"/>
    </source>
</evidence>
<dbReference type="PANTHER" id="PTHR42718:SF47">
    <property type="entry name" value="METHYL VIOLOGEN RESISTANCE PROTEIN SMVA"/>
    <property type="match status" value="1"/>
</dbReference>
<comment type="caution">
    <text evidence="9">The sequence shown here is derived from an EMBL/GenBank/DDBJ whole genome shotgun (WGS) entry which is preliminary data.</text>
</comment>
<dbReference type="Pfam" id="PF07690">
    <property type="entry name" value="MFS_1"/>
    <property type="match status" value="1"/>
</dbReference>
<protein>
    <submittedName>
        <fullName evidence="9">MFS transporter</fullName>
    </submittedName>
</protein>
<feature type="transmembrane region" description="Helical" evidence="7">
    <location>
        <begin position="449"/>
        <end position="472"/>
    </location>
</feature>
<evidence type="ECO:0000256" key="5">
    <source>
        <dbReference type="ARBA" id="ARBA00022989"/>
    </source>
</evidence>
<evidence type="ECO:0000256" key="2">
    <source>
        <dbReference type="ARBA" id="ARBA00022448"/>
    </source>
</evidence>
<dbReference type="PANTHER" id="PTHR42718">
    <property type="entry name" value="MAJOR FACILITATOR SUPERFAMILY MULTIDRUG TRANSPORTER MFSC"/>
    <property type="match status" value="1"/>
</dbReference>
<dbReference type="InterPro" id="IPR020846">
    <property type="entry name" value="MFS_dom"/>
</dbReference>
<evidence type="ECO:0000256" key="7">
    <source>
        <dbReference type="SAM" id="Phobius"/>
    </source>
</evidence>
<dbReference type="PRINTS" id="PR01036">
    <property type="entry name" value="TCRTETB"/>
</dbReference>
<keyword evidence="6 7" id="KW-0472">Membrane</keyword>
<keyword evidence="5 7" id="KW-1133">Transmembrane helix</keyword>
<keyword evidence="10" id="KW-1185">Reference proteome</keyword>
<keyword evidence="2" id="KW-0813">Transport</keyword>